<dbReference type="Pfam" id="PF03372">
    <property type="entry name" value="Exo_endo_phos"/>
    <property type="match status" value="1"/>
</dbReference>
<dbReference type="InterPro" id="IPR000477">
    <property type="entry name" value="RT_dom"/>
</dbReference>
<dbReference type="CDD" id="cd01650">
    <property type="entry name" value="RT_nLTR_like"/>
    <property type="match status" value="1"/>
</dbReference>
<comment type="caution">
    <text evidence="2">The sequence shown here is derived from an EMBL/GenBank/DDBJ whole genome shotgun (WGS) entry which is preliminary data.</text>
</comment>
<feature type="domain" description="Reverse transcriptase" evidence="1">
    <location>
        <begin position="539"/>
        <end position="841"/>
    </location>
</feature>
<dbReference type="PANTHER" id="PTHR36688">
    <property type="entry name" value="ENDO/EXONUCLEASE/PHOSPHATASE DOMAIN-CONTAINING PROTEIN"/>
    <property type="match status" value="1"/>
</dbReference>
<organism evidence="2 3">
    <name type="scientific">Mucor velutinosus</name>
    <dbReference type="NCBI Taxonomy" id="708070"/>
    <lineage>
        <taxon>Eukaryota</taxon>
        <taxon>Fungi</taxon>
        <taxon>Fungi incertae sedis</taxon>
        <taxon>Mucoromycota</taxon>
        <taxon>Mucoromycotina</taxon>
        <taxon>Mucoromycetes</taxon>
        <taxon>Mucorales</taxon>
        <taxon>Mucorineae</taxon>
        <taxon>Mucoraceae</taxon>
        <taxon>Mucor</taxon>
    </lineage>
</organism>
<name>A0AAN7DSC8_9FUNG</name>
<dbReference type="PROSITE" id="PS50878">
    <property type="entry name" value="RT_POL"/>
    <property type="match status" value="1"/>
</dbReference>
<dbReference type="GO" id="GO:0003824">
    <property type="term" value="F:catalytic activity"/>
    <property type="evidence" value="ECO:0007669"/>
    <property type="project" value="InterPro"/>
</dbReference>
<keyword evidence="3" id="KW-1185">Reference proteome</keyword>
<evidence type="ECO:0000313" key="2">
    <source>
        <dbReference type="EMBL" id="KAK4520601.1"/>
    </source>
</evidence>
<dbReference type="Gene3D" id="3.60.10.10">
    <property type="entry name" value="Endonuclease/exonuclease/phosphatase"/>
    <property type="match status" value="1"/>
</dbReference>
<dbReference type="PANTHER" id="PTHR36688:SF1">
    <property type="entry name" value="ENDONUCLEASE_EXONUCLEASE_PHOSPHATASE DOMAIN-CONTAINING PROTEIN"/>
    <property type="match status" value="1"/>
</dbReference>
<dbReference type="InterPro" id="IPR052560">
    <property type="entry name" value="RdDP_mobile_element"/>
</dbReference>
<dbReference type="Pfam" id="PF00078">
    <property type="entry name" value="RVT_1"/>
    <property type="match status" value="1"/>
</dbReference>
<evidence type="ECO:0000259" key="1">
    <source>
        <dbReference type="PROSITE" id="PS50878"/>
    </source>
</evidence>
<sequence>MLNVSGISTSLDLVIHYIETHHIDILLLTETFLLKGDLFTQWAQHHQYATISGDASKGNGGLTFLIRPHFPHYVHRSTDPTTTQHNKLSIVIGNSLTVHGFYLPPALSFADYQTVLGSVDFNSSSAVICLGDFNTRLGLFTGDTRSTNPRSNYLLNWLTVHQANLWNRISTFGQPTFESNRGTSIIDFVISRPNIFSANPLLSIESDINLNSDHHLVQFSFKLRQQPQLLPTSTLAGNRRLWNLQRLEEKDVFELYRKNFFSNIFKLQQEVKHFMAFQQQQHPNLFVLSGDTATKHRKEATINQRINATNGFYFEVVESPKDFINRVGIEMIQAIHSALDNSVTPRTPRPKTWKFFWDAELQHLADIRQQCYTDWKQHKHHRRSLIGSTHLWSLYQQACNNLKKAIKAAKQRHWKKFCNDMSDSSSNQVYSVLKRLRKKHTTNHCFSHSEGPEVAANVMADYQRHIFGGDQLDFSTWRASRSPLHQHTTKPTFFSASAIKQQLSAMGNRKAPGDDHIVKEMLMPIWYPLCNFLSEFFTLCYTFAWTPASFRSGLIVPVFKKGDPNSAANYRPISLTNTFRKLYERCLKFCLLTHMPSLGVAQGGFRTARSGISQTWNLLALQKQFEQQYDVSPALIFMDISKAYDSVTRSKIWQLLHPHLPKALFYTLRHLFDHVTLNVVINNATSLPIHPKRGLLQGSILSPFLYAIFINQLPALLCTAPVRFPLYVDIATRARTDGDGPSADITEPSFALVKYGAGPRLSETASSCSPRLGVVRQKTAIHSLLYADDVCLIAHRRDMPLLVQLCEEYSLRFDFKWSPTKCALVNYHSRRRPIQLYGINVPIVPSYEYLGVPFNASGIDNIAFLNASTKKAKSTMALFRRLGVHQYGFGLMLALQVYRVFVRPIMKYALALLGLNATSAMAIDRTQASCLKMTLNQSERHNPPFMVLNMMGNLPTMYTRAQILTFKFWYSLQLKARPFTLVECILYTHQRLKIAPALWRRLSSNKIWKLYKSSPTHTTPRLICEEFQDAQMLKWTSQKSSCLRALREDTTGYDPLLFYPCTRLERLRLIRWRFHHHPSFPLSACRCGAPSANRFHYLATCPLVQDIINRIHLNLPDDSIPLDESYDDQGIATTHILDRILNSLPSNLSFCLGTHWERTWPLVLELITQIDIANHPAGSFAEEPPSGELFEHYLTQQHHFQQQQQQQRQQQQQQLIQHLQH</sequence>
<evidence type="ECO:0000313" key="3">
    <source>
        <dbReference type="Proteomes" id="UP001304243"/>
    </source>
</evidence>
<dbReference type="GeneID" id="89950165"/>
<proteinExistence type="predicted"/>
<gene>
    <name evidence="2" type="ORF">ATC70_006479</name>
</gene>
<dbReference type="Proteomes" id="UP001304243">
    <property type="component" value="Unassembled WGS sequence"/>
</dbReference>
<protein>
    <recommendedName>
        <fullName evidence="1">Reverse transcriptase domain-containing protein</fullName>
    </recommendedName>
</protein>
<dbReference type="EMBL" id="JASEJX010000009">
    <property type="protein sequence ID" value="KAK4520601.1"/>
    <property type="molecule type" value="Genomic_DNA"/>
</dbReference>
<dbReference type="InterPro" id="IPR036691">
    <property type="entry name" value="Endo/exonu/phosph_ase_sf"/>
</dbReference>
<dbReference type="AlphaFoldDB" id="A0AAN7DSC8"/>
<dbReference type="SUPFAM" id="SSF56219">
    <property type="entry name" value="DNase I-like"/>
    <property type="match status" value="1"/>
</dbReference>
<accession>A0AAN7DSC8</accession>
<dbReference type="InterPro" id="IPR005135">
    <property type="entry name" value="Endo/exonuclease/phosphatase"/>
</dbReference>
<reference evidence="2 3" key="1">
    <citation type="submission" date="2022-11" db="EMBL/GenBank/DDBJ databases">
        <title>Mucor velutinosus strain NIH1002 WGS.</title>
        <authorList>
            <person name="Subramanian P."/>
            <person name="Mullikin J.C."/>
            <person name="Segre J.A."/>
            <person name="Zelazny A.M."/>
        </authorList>
    </citation>
    <scope>NUCLEOTIDE SEQUENCE [LARGE SCALE GENOMIC DNA]</scope>
    <source>
        <strain evidence="2 3">NIH1002</strain>
    </source>
</reference>
<dbReference type="RefSeq" id="XP_064687267.1">
    <property type="nucleotide sequence ID" value="XM_064825753.1"/>
</dbReference>